<dbReference type="Gene3D" id="3.30.70.270">
    <property type="match status" value="1"/>
</dbReference>
<dbReference type="Proteomes" id="UP000886865">
    <property type="component" value="Unassembled WGS sequence"/>
</dbReference>
<evidence type="ECO:0000313" key="2">
    <source>
        <dbReference type="EMBL" id="HIS73676.1"/>
    </source>
</evidence>
<organism evidence="2 3">
    <name type="scientific">Candidatus Galligastranaerophilus intestinavium</name>
    <dbReference type="NCBI Taxonomy" id="2840836"/>
    <lineage>
        <taxon>Bacteria</taxon>
        <taxon>Candidatus Galligastranaerophilus</taxon>
    </lineage>
</organism>
<dbReference type="InterPro" id="IPR029787">
    <property type="entry name" value="Nucleotide_cyclase"/>
</dbReference>
<accession>A0A9D1FGZ1</accession>
<sequence>MGLTNTITVISDSERLVEQISSKLVLLRDLDKVINCKLTDAMNFLKVTPPNVIILHCDKNNPDAIKLVKEIRGVSIFAQTPILFLDDQCGRETIIDAFDSGVTDIIKCPIYDHELLIRTIWCIQKEEMTTGNQAREEFMKTLGIIQPDTGVYTQKYCEEFLKAELNRIKRYKTSACIMLISPDSKYPGYKNPKEFLEVINKSVRANDTVAIKDVDEFYIFLPKTKLNGVYPIFERINTNLGVDCGANASVIEIKDEDFDTLKDFLAQALKKAKEETNALIVASSTHSKDPNAGINLAKQQLHEPQSKLPEEKTEQKTVIEANEEKTSKLHKQAYRQKCKVVFEPVFDKYQSYISSKIKDIKIKYIAAVENTSFVMLKNDVRASLSIGYGGLYKVRIDTLISKNNAKVSSNSIVFDFMQLNFQKLSQILEELYINFKNCLKTSP</sequence>
<comment type="caution">
    <text evidence="2">The sequence shown here is derived from an EMBL/GenBank/DDBJ whole genome shotgun (WGS) entry which is preliminary data.</text>
</comment>
<dbReference type="SUPFAM" id="SSF55073">
    <property type="entry name" value="Nucleotide cyclase"/>
    <property type="match status" value="1"/>
</dbReference>
<reference evidence="2" key="1">
    <citation type="submission" date="2020-10" db="EMBL/GenBank/DDBJ databases">
        <authorList>
            <person name="Gilroy R."/>
        </authorList>
    </citation>
    <scope>NUCLEOTIDE SEQUENCE</scope>
    <source>
        <strain evidence="2">CHK152-2871</strain>
    </source>
</reference>
<dbReference type="AlphaFoldDB" id="A0A9D1FGZ1"/>
<dbReference type="InterPro" id="IPR000160">
    <property type="entry name" value="GGDEF_dom"/>
</dbReference>
<evidence type="ECO:0000313" key="3">
    <source>
        <dbReference type="Proteomes" id="UP000886865"/>
    </source>
</evidence>
<name>A0A9D1FGZ1_9BACT</name>
<proteinExistence type="predicted"/>
<evidence type="ECO:0000259" key="1">
    <source>
        <dbReference type="PROSITE" id="PS50887"/>
    </source>
</evidence>
<feature type="domain" description="GGDEF" evidence="1">
    <location>
        <begin position="173"/>
        <end position="284"/>
    </location>
</feature>
<reference evidence="2" key="2">
    <citation type="journal article" date="2021" name="PeerJ">
        <title>Extensive microbial diversity within the chicken gut microbiome revealed by metagenomics and culture.</title>
        <authorList>
            <person name="Gilroy R."/>
            <person name="Ravi A."/>
            <person name="Getino M."/>
            <person name="Pursley I."/>
            <person name="Horton D.L."/>
            <person name="Alikhan N.F."/>
            <person name="Baker D."/>
            <person name="Gharbi K."/>
            <person name="Hall N."/>
            <person name="Watson M."/>
            <person name="Adriaenssens E.M."/>
            <person name="Foster-Nyarko E."/>
            <person name="Jarju S."/>
            <person name="Secka A."/>
            <person name="Antonio M."/>
            <person name="Oren A."/>
            <person name="Chaudhuri R.R."/>
            <person name="La Ragione R."/>
            <person name="Hildebrand F."/>
            <person name="Pallen M.J."/>
        </authorList>
    </citation>
    <scope>NUCLEOTIDE SEQUENCE</scope>
    <source>
        <strain evidence="2">CHK152-2871</strain>
    </source>
</reference>
<dbReference type="InterPro" id="IPR043128">
    <property type="entry name" value="Rev_trsase/Diguanyl_cyclase"/>
</dbReference>
<dbReference type="SUPFAM" id="SSF52172">
    <property type="entry name" value="CheY-like"/>
    <property type="match status" value="1"/>
</dbReference>
<dbReference type="Gene3D" id="3.40.50.2300">
    <property type="match status" value="1"/>
</dbReference>
<dbReference type="EMBL" id="DVJQ01000012">
    <property type="protein sequence ID" value="HIS73676.1"/>
    <property type="molecule type" value="Genomic_DNA"/>
</dbReference>
<protein>
    <recommendedName>
        <fullName evidence="1">GGDEF domain-containing protein</fullName>
    </recommendedName>
</protein>
<gene>
    <name evidence="2" type="ORF">IAA86_01485</name>
</gene>
<dbReference type="PROSITE" id="PS50887">
    <property type="entry name" value="GGDEF"/>
    <property type="match status" value="1"/>
</dbReference>
<dbReference type="InterPro" id="IPR011006">
    <property type="entry name" value="CheY-like_superfamily"/>
</dbReference>